<proteinExistence type="predicted"/>
<protein>
    <submittedName>
        <fullName evidence="4">Uncharacterized protein</fullName>
    </submittedName>
</protein>
<dbReference type="PANTHER" id="PTHR45947:SF3">
    <property type="entry name" value="SULFOQUINOVOSYL TRANSFERASE SQD2"/>
    <property type="match status" value="1"/>
</dbReference>
<name>A0AAE0BJS2_9CHLO</name>
<feature type="domain" description="Glycosyltransferase subfamily 4-like N-terminal" evidence="3">
    <location>
        <begin position="80"/>
        <end position="248"/>
    </location>
</feature>
<evidence type="ECO:0000313" key="4">
    <source>
        <dbReference type="EMBL" id="KAK3236922.1"/>
    </source>
</evidence>
<dbReference type="InterPro" id="IPR050194">
    <property type="entry name" value="Glycosyltransferase_grp1"/>
</dbReference>
<dbReference type="AlphaFoldDB" id="A0AAE0BJS2"/>
<dbReference type="InterPro" id="IPR028098">
    <property type="entry name" value="Glyco_trans_4-like_N"/>
</dbReference>
<dbReference type="Pfam" id="PF00534">
    <property type="entry name" value="Glycos_transf_1"/>
    <property type="match status" value="1"/>
</dbReference>
<dbReference type="Gene3D" id="3.40.50.2000">
    <property type="entry name" value="Glycogen Phosphorylase B"/>
    <property type="match status" value="2"/>
</dbReference>
<organism evidence="4 5">
    <name type="scientific">Cymbomonas tetramitiformis</name>
    <dbReference type="NCBI Taxonomy" id="36881"/>
    <lineage>
        <taxon>Eukaryota</taxon>
        <taxon>Viridiplantae</taxon>
        <taxon>Chlorophyta</taxon>
        <taxon>Pyramimonadophyceae</taxon>
        <taxon>Pyramimonadales</taxon>
        <taxon>Pyramimonadaceae</taxon>
        <taxon>Cymbomonas</taxon>
    </lineage>
</organism>
<sequence>MELAGVPGYFQNMLSGLAPNSPQIDSGWKTPLPIVHSCIDSEVSQDTLDDFSRWVPDGDWPTPKPLHRVALFAGVYNHVVDGVALTCNRLVAYLTSQGHHVQVFAPTLDPPRLKHAGNLFPIPSVAAPGRPEYRIALGLTGSAKEALAAFKPDLVHIATPDVLGFQAQSWARENGIPVVCAYHTHFAQYLTYYRLGALEGAMWSIMHRFYSGCVHTYVPTTTVAQELQDHGVQDSDGIRLWTRGVDTKMFSPTKRCPEWREALGIDDGQPVILIVCRLVWEKALDIYTHVVNTLRINGIDHKAVIVGDGPAALGMKDMVPEAIFLGSLSGPELARAYASSDIFLFPSNTETFGITTLEAMASGLPVVVADKNFTQLVSHGVNGLLAPIGDRATFAEMTQELVLDKSLREKLGAAGRRRAEDYWQWGRSFTELVGHYNEAIAMSSRR</sequence>
<dbReference type="SUPFAM" id="SSF53756">
    <property type="entry name" value="UDP-Glycosyltransferase/glycogen phosphorylase"/>
    <property type="match status" value="1"/>
</dbReference>
<evidence type="ECO:0000259" key="3">
    <source>
        <dbReference type="Pfam" id="PF13439"/>
    </source>
</evidence>
<evidence type="ECO:0000259" key="2">
    <source>
        <dbReference type="Pfam" id="PF00534"/>
    </source>
</evidence>
<dbReference type="Pfam" id="PF13439">
    <property type="entry name" value="Glyco_transf_4"/>
    <property type="match status" value="1"/>
</dbReference>
<gene>
    <name evidence="4" type="ORF">CYMTET_52968</name>
</gene>
<accession>A0AAE0BJS2</accession>
<keyword evidence="1" id="KW-0808">Transferase</keyword>
<dbReference type="InterPro" id="IPR001296">
    <property type="entry name" value="Glyco_trans_1"/>
</dbReference>
<dbReference type="GO" id="GO:0016757">
    <property type="term" value="F:glycosyltransferase activity"/>
    <property type="evidence" value="ECO:0007669"/>
    <property type="project" value="UniProtKB-KW"/>
</dbReference>
<evidence type="ECO:0000256" key="1">
    <source>
        <dbReference type="ARBA" id="ARBA00022676"/>
    </source>
</evidence>
<keyword evidence="5" id="KW-1185">Reference proteome</keyword>
<dbReference type="Proteomes" id="UP001190700">
    <property type="component" value="Unassembled WGS sequence"/>
</dbReference>
<feature type="domain" description="Glycosyl transferase family 1" evidence="2">
    <location>
        <begin position="258"/>
        <end position="418"/>
    </location>
</feature>
<reference evidence="4 5" key="1">
    <citation type="journal article" date="2015" name="Genome Biol. Evol.">
        <title>Comparative Genomics of a Bacterivorous Green Alga Reveals Evolutionary Causalities and Consequences of Phago-Mixotrophic Mode of Nutrition.</title>
        <authorList>
            <person name="Burns J.A."/>
            <person name="Paasch A."/>
            <person name="Narechania A."/>
            <person name="Kim E."/>
        </authorList>
    </citation>
    <scope>NUCLEOTIDE SEQUENCE [LARGE SCALE GENOMIC DNA]</scope>
    <source>
        <strain evidence="4 5">PLY_AMNH</strain>
    </source>
</reference>
<evidence type="ECO:0000313" key="5">
    <source>
        <dbReference type="Proteomes" id="UP001190700"/>
    </source>
</evidence>
<dbReference type="CDD" id="cd03814">
    <property type="entry name" value="GT4-like"/>
    <property type="match status" value="1"/>
</dbReference>
<dbReference type="EMBL" id="LGRX02034767">
    <property type="protein sequence ID" value="KAK3236922.1"/>
    <property type="molecule type" value="Genomic_DNA"/>
</dbReference>
<comment type="caution">
    <text evidence="4">The sequence shown here is derived from an EMBL/GenBank/DDBJ whole genome shotgun (WGS) entry which is preliminary data.</text>
</comment>
<keyword evidence="1" id="KW-0328">Glycosyltransferase</keyword>
<dbReference type="PANTHER" id="PTHR45947">
    <property type="entry name" value="SULFOQUINOVOSYL TRANSFERASE SQD2"/>
    <property type="match status" value="1"/>
</dbReference>